<dbReference type="EMBL" id="DRYQ01000020">
    <property type="protein sequence ID" value="HHQ50058.1"/>
    <property type="molecule type" value="Genomic_DNA"/>
</dbReference>
<dbReference type="PIRSF" id="PIRSF005227">
    <property type="entry name" value="Asp_dh_NAD_syn"/>
    <property type="match status" value="1"/>
</dbReference>
<sequence length="270" mass="29292">MRVGIIGCGAICSVIMSSVCRGDVEVELVALMDTSPEKCEKLLKNCVTQRSTAICKDIDCVLEARPQLVIEAASQRAVRDYVPKLLARGVDVVVLSVGALLDEELYRGVVEATKSSNSKVYIPSGAIAGIDAVKALAPLGIERVELRIYKNVKAFDPNTLKRLGFAEIRERTKVFEGSGVDASRLFPANVNVVATLALASGKIPWVKLYADPTLTKNIHEIEVESPASRIQIRVENEPHPENPKTSYLAPLSAIELLKELTKNTNILVGT</sequence>
<evidence type="ECO:0000256" key="3">
    <source>
        <dbReference type="ARBA" id="ARBA00022857"/>
    </source>
</evidence>
<comment type="catalytic activity">
    <reaction evidence="6">
        <text>L-aspartate + NADP(+) + H2O = oxaloacetate + NH4(+) + NADPH + H(+)</text>
        <dbReference type="Rhea" id="RHEA:11784"/>
        <dbReference type="ChEBI" id="CHEBI:15377"/>
        <dbReference type="ChEBI" id="CHEBI:15378"/>
        <dbReference type="ChEBI" id="CHEBI:16452"/>
        <dbReference type="ChEBI" id="CHEBI:28938"/>
        <dbReference type="ChEBI" id="CHEBI:29991"/>
        <dbReference type="ChEBI" id="CHEBI:57783"/>
        <dbReference type="ChEBI" id="CHEBI:58349"/>
        <dbReference type="EC" id="1.4.1.21"/>
    </reaction>
</comment>
<dbReference type="GO" id="GO:0051287">
    <property type="term" value="F:NAD binding"/>
    <property type="evidence" value="ECO:0007669"/>
    <property type="project" value="UniProtKB-UniRule"/>
</dbReference>
<gene>
    <name evidence="6 9" type="primary">nadX</name>
    <name evidence="9" type="ORF">ENM66_01720</name>
</gene>
<keyword evidence="3 6" id="KW-0521">NADP</keyword>
<dbReference type="PANTHER" id="PTHR31873:SF6">
    <property type="entry name" value="ASPARTATE DEHYDROGENASE DOMAIN-CONTAINING PROTEIN"/>
    <property type="match status" value="1"/>
</dbReference>
<dbReference type="NCBIfam" id="TIGR03855">
    <property type="entry name" value="NAD_NadX"/>
    <property type="match status" value="1"/>
</dbReference>
<dbReference type="InterPro" id="IPR005106">
    <property type="entry name" value="Asp/hSer_DH_NAD-bd"/>
</dbReference>
<dbReference type="EC" id="1.4.1.21" evidence="6"/>
<feature type="binding site" evidence="6">
    <location>
        <position position="191"/>
    </location>
    <ligand>
        <name>NAD(+)</name>
        <dbReference type="ChEBI" id="CHEBI:57540"/>
    </ligand>
</feature>
<dbReference type="InterPro" id="IPR036291">
    <property type="entry name" value="NAD(P)-bd_dom_sf"/>
</dbReference>
<evidence type="ECO:0000256" key="4">
    <source>
        <dbReference type="ARBA" id="ARBA00023002"/>
    </source>
</evidence>
<dbReference type="Pfam" id="PF01958">
    <property type="entry name" value="Asp_DH_C"/>
    <property type="match status" value="1"/>
</dbReference>
<evidence type="ECO:0000259" key="7">
    <source>
        <dbReference type="Pfam" id="PF01958"/>
    </source>
</evidence>
<keyword evidence="5 6" id="KW-0520">NAD</keyword>
<evidence type="ECO:0000256" key="1">
    <source>
        <dbReference type="ARBA" id="ARBA00008331"/>
    </source>
</evidence>
<comment type="catalytic activity">
    <reaction evidence="6">
        <text>L-aspartate + NAD(+) + H2O = oxaloacetate + NH4(+) + NADH + H(+)</text>
        <dbReference type="Rhea" id="RHEA:11788"/>
        <dbReference type="ChEBI" id="CHEBI:15377"/>
        <dbReference type="ChEBI" id="CHEBI:15378"/>
        <dbReference type="ChEBI" id="CHEBI:16452"/>
        <dbReference type="ChEBI" id="CHEBI:28938"/>
        <dbReference type="ChEBI" id="CHEBI:29991"/>
        <dbReference type="ChEBI" id="CHEBI:57540"/>
        <dbReference type="ChEBI" id="CHEBI:57945"/>
        <dbReference type="EC" id="1.4.1.21"/>
    </reaction>
</comment>
<name>A0A7J3Z5R7_9CREN</name>
<evidence type="ECO:0000256" key="2">
    <source>
        <dbReference type="ARBA" id="ARBA00022642"/>
    </source>
</evidence>
<keyword evidence="4 6" id="KW-0560">Oxidoreductase</keyword>
<dbReference type="GO" id="GO:0033735">
    <property type="term" value="F:aspartate dehydrogenase [NAD(P)+] activity"/>
    <property type="evidence" value="ECO:0007669"/>
    <property type="project" value="UniProtKB-EC"/>
</dbReference>
<dbReference type="UniPathway" id="UPA00253">
    <property type="reaction ID" value="UER00456"/>
</dbReference>
<reference evidence="9" key="1">
    <citation type="journal article" date="2020" name="mSystems">
        <title>Genome- and Community-Level Interaction Insights into Carbon Utilization and Element Cycling Functions of Hydrothermarchaeota in Hydrothermal Sediment.</title>
        <authorList>
            <person name="Zhou Z."/>
            <person name="Liu Y."/>
            <person name="Xu W."/>
            <person name="Pan J."/>
            <person name="Luo Z.H."/>
            <person name="Li M."/>
        </authorList>
    </citation>
    <scope>NUCLEOTIDE SEQUENCE [LARGE SCALE GENOMIC DNA]</scope>
    <source>
        <strain evidence="9">SpSt-1105</strain>
    </source>
</reference>
<feature type="domain" description="Aspartate dehydrogenase" evidence="7">
    <location>
        <begin position="169"/>
        <end position="254"/>
    </location>
</feature>
<keyword evidence="2 6" id="KW-0662">Pyridine nucleotide biosynthesis</keyword>
<evidence type="ECO:0000259" key="8">
    <source>
        <dbReference type="Pfam" id="PF03447"/>
    </source>
</evidence>
<comment type="similarity">
    <text evidence="1 6">Belongs to the L-aspartate dehydrogenase family.</text>
</comment>
<dbReference type="SUPFAM" id="SSF51735">
    <property type="entry name" value="NAD(P)-binding Rossmann-fold domains"/>
    <property type="match status" value="1"/>
</dbReference>
<comment type="caution">
    <text evidence="9">The sequence shown here is derived from an EMBL/GenBank/DDBJ whole genome shotgun (WGS) entry which is preliminary data.</text>
</comment>
<dbReference type="GO" id="GO:0050661">
    <property type="term" value="F:NADP binding"/>
    <property type="evidence" value="ECO:0007669"/>
    <property type="project" value="UniProtKB-UniRule"/>
</dbReference>
<dbReference type="NCBIfam" id="NF009829">
    <property type="entry name" value="PRK13303.1-4"/>
    <property type="match status" value="1"/>
</dbReference>
<dbReference type="GO" id="GO:0009435">
    <property type="term" value="P:NAD+ biosynthetic process"/>
    <property type="evidence" value="ECO:0007669"/>
    <property type="project" value="UniProtKB-UniRule"/>
</dbReference>
<dbReference type="HAMAP" id="MF_01265">
    <property type="entry name" value="NadX"/>
    <property type="match status" value="1"/>
</dbReference>
<dbReference type="Pfam" id="PF03447">
    <property type="entry name" value="NAD_binding_3"/>
    <property type="match status" value="1"/>
</dbReference>
<dbReference type="InterPro" id="IPR011182">
    <property type="entry name" value="L-Asp_DH"/>
</dbReference>
<dbReference type="Gene3D" id="3.30.360.10">
    <property type="entry name" value="Dihydrodipicolinate Reductase, domain 2"/>
    <property type="match status" value="1"/>
</dbReference>
<proteinExistence type="inferred from homology"/>
<feature type="active site" evidence="6">
    <location>
        <position position="219"/>
    </location>
</feature>
<feature type="domain" description="Aspartate/homoserine dehydrogenase NAD-binding" evidence="8">
    <location>
        <begin position="7"/>
        <end position="123"/>
    </location>
</feature>
<protein>
    <recommendedName>
        <fullName evidence="6">L-aspartate dehydrogenase</fullName>
        <ecNumber evidence="6">1.4.1.21</ecNumber>
    </recommendedName>
</protein>
<accession>A0A7J3Z5R7</accession>
<comment type="pathway">
    <text evidence="6">Cofactor biosynthesis; NAD(+) biosynthesis; iminoaspartate from L-aspartate (dehydrogenase route): step 1/1.</text>
</comment>
<dbReference type="InterPro" id="IPR022487">
    <property type="entry name" value="Asp_DH_arc"/>
</dbReference>
<dbReference type="InterPro" id="IPR020626">
    <property type="entry name" value="Asp_DH_prok"/>
</dbReference>
<comment type="function">
    <text evidence="6">Specifically catalyzes the NAD or NADP-dependent dehydrogenation of L-aspartate to iminoaspartate.</text>
</comment>
<dbReference type="SUPFAM" id="SSF55347">
    <property type="entry name" value="Glyceraldehyde-3-phosphate dehydrogenase-like, C-terminal domain"/>
    <property type="match status" value="1"/>
</dbReference>
<evidence type="ECO:0000313" key="9">
    <source>
        <dbReference type="EMBL" id="HHQ50058.1"/>
    </source>
</evidence>
<dbReference type="PANTHER" id="PTHR31873">
    <property type="entry name" value="L-ASPARTATE DEHYDROGENASE-RELATED"/>
    <property type="match status" value="1"/>
</dbReference>
<dbReference type="GO" id="GO:0016639">
    <property type="term" value="F:oxidoreductase activity, acting on the CH-NH2 group of donors, NAD or NADP as acceptor"/>
    <property type="evidence" value="ECO:0007669"/>
    <property type="project" value="UniProtKB-UniRule"/>
</dbReference>
<organism evidence="9">
    <name type="scientific">Ignisphaera aggregans</name>
    <dbReference type="NCBI Taxonomy" id="334771"/>
    <lineage>
        <taxon>Archaea</taxon>
        <taxon>Thermoproteota</taxon>
        <taxon>Thermoprotei</taxon>
        <taxon>Desulfurococcales</taxon>
        <taxon>Desulfurococcaceae</taxon>
        <taxon>Ignisphaera</taxon>
    </lineage>
</organism>
<dbReference type="InterPro" id="IPR002811">
    <property type="entry name" value="Asp_DH"/>
</dbReference>
<dbReference type="Gene3D" id="3.40.50.720">
    <property type="entry name" value="NAD(P)-binding Rossmann-like Domain"/>
    <property type="match status" value="1"/>
</dbReference>
<comment type="miscellaneous">
    <text evidence="6">The iminoaspartate product is unstable in aqueous solution and can decompose to oxaloacetate and ammonia.</text>
</comment>
<evidence type="ECO:0000256" key="5">
    <source>
        <dbReference type="ARBA" id="ARBA00023027"/>
    </source>
</evidence>
<feature type="binding site" evidence="6">
    <location>
        <position position="126"/>
    </location>
    <ligand>
        <name>NAD(+)</name>
        <dbReference type="ChEBI" id="CHEBI:57540"/>
    </ligand>
</feature>
<dbReference type="AlphaFoldDB" id="A0A7J3Z5R7"/>
<evidence type="ECO:0000256" key="6">
    <source>
        <dbReference type="HAMAP-Rule" id="MF_01265"/>
    </source>
</evidence>